<dbReference type="GO" id="GO:0005829">
    <property type="term" value="C:cytosol"/>
    <property type="evidence" value="ECO:0007669"/>
    <property type="project" value="TreeGrafter"/>
</dbReference>
<protein>
    <submittedName>
        <fullName evidence="5">AraC-like DNA-binding protein</fullName>
    </submittedName>
</protein>
<dbReference type="PROSITE" id="PS01124">
    <property type="entry name" value="HTH_ARAC_FAMILY_2"/>
    <property type="match status" value="1"/>
</dbReference>
<dbReference type="EMBL" id="JACHWY010000001">
    <property type="protein sequence ID" value="MBB3045827.1"/>
    <property type="molecule type" value="Genomic_DNA"/>
</dbReference>
<dbReference type="PRINTS" id="PR00032">
    <property type="entry name" value="HTHARAC"/>
</dbReference>
<proteinExistence type="predicted"/>
<keyword evidence="1" id="KW-0805">Transcription regulation</keyword>
<dbReference type="RefSeq" id="WP_183408552.1">
    <property type="nucleotide sequence ID" value="NZ_JACHWY010000001.1"/>
</dbReference>
<evidence type="ECO:0000313" key="6">
    <source>
        <dbReference type="Proteomes" id="UP000537130"/>
    </source>
</evidence>
<dbReference type="AlphaFoldDB" id="A0A7W4Z4A0"/>
<organism evidence="5 6">
    <name type="scientific">Litorivivens lipolytica</name>
    <dbReference type="NCBI Taxonomy" id="1524264"/>
    <lineage>
        <taxon>Bacteria</taxon>
        <taxon>Pseudomonadati</taxon>
        <taxon>Pseudomonadota</taxon>
        <taxon>Gammaproteobacteria</taxon>
        <taxon>Litorivivens</taxon>
    </lineage>
</organism>
<dbReference type="InterPro" id="IPR018060">
    <property type="entry name" value="HTH_AraC"/>
</dbReference>
<dbReference type="InterPro" id="IPR009057">
    <property type="entry name" value="Homeodomain-like_sf"/>
</dbReference>
<dbReference type="Gene3D" id="1.10.10.60">
    <property type="entry name" value="Homeodomain-like"/>
    <property type="match status" value="1"/>
</dbReference>
<keyword evidence="2 5" id="KW-0238">DNA-binding</keyword>
<sequence length="360" mass="40059">MNTKSSGSGHKKNNAVGNLQLTDISSNHLTLLSWVLQRHGMDADTIFAEANVHAPATNSPTDRVPLVSVIRVLEHIREKTGDPCIGLKLYRYMRLTHLNVLGFALSCSSTLLDFVLRAQRFFGYVGSAFSLEIEELENSFLLRIKMDESIFQEQLKGIEGIHLLVESFGYSAFGITQEVYGDPVPLLKMYLYGKPHPDVLAEFETIGGDAPVVAGNDFLGVEVDKSVMKALLPGANPQLARESDELVIELMATISQTNIVHRCERLIMEGLATGESSLKQVASQMGMSERVLQQHLHDDGLSFSSLVNRIKKTLAIQYLQEDKKNISQIAYMLGFDSASNFSRAFRSWTGFSPREFKNQK</sequence>
<dbReference type="PANTHER" id="PTHR47894">
    <property type="entry name" value="HTH-TYPE TRANSCRIPTIONAL REGULATOR GADX"/>
    <property type="match status" value="1"/>
</dbReference>
<evidence type="ECO:0000256" key="3">
    <source>
        <dbReference type="ARBA" id="ARBA00023163"/>
    </source>
</evidence>
<dbReference type="Pfam" id="PF12833">
    <property type="entry name" value="HTH_18"/>
    <property type="match status" value="1"/>
</dbReference>
<accession>A0A7W4Z4A0</accession>
<evidence type="ECO:0000256" key="1">
    <source>
        <dbReference type="ARBA" id="ARBA00023015"/>
    </source>
</evidence>
<reference evidence="5 6" key="1">
    <citation type="submission" date="2020-08" db="EMBL/GenBank/DDBJ databases">
        <title>Genomic Encyclopedia of Type Strains, Phase III (KMG-III): the genomes of soil and plant-associated and newly described type strains.</title>
        <authorList>
            <person name="Whitman W."/>
        </authorList>
    </citation>
    <scope>NUCLEOTIDE SEQUENCE [LARGE SCALE GENOMIC DNA]</scope>
    <source>
        <strain evidence="5 6">CECT 8654</strain>
    </source>
</reference>
<dbReference type="GO" id="GO:0000976">
    <property type="term" value="F:transcription cis-regulatory region binding"/>
    <property type="evidence" value="ECO:0007669"/>
    <property type="project" value="TreeGrafter"/>
</dbReference>
<dbReference type="SUPFAM" id="SSF46689">
    <property type="entry name" value="Homeodomain-like"/>
    <property type="match status" value="1"/>
</dbReference>
<dbReference type="PANTHER" id="PTHR47894:SF1">
    <property type="entry name" value="HTH-TYPE TRANSCRIPTIONAL REGULATOR VQSM"/>
    <property type="match status" value="1"/>
</dbReference>
<dbReference type="GO" id="GO:0003700">
    <property type="term" value="F:DNA-binding transcription factor activity"/>
    <property type="evidence" value="ECO:0007669"/>
    <property type="project" value="InterPro"/>
</dbReference>
<dbReference type="Pfam" id="PF12625">
    <property type="entry name" value="Arabinose_bd"/>
    <property type="match status" value="1"/>
</dbReference>
<evidence type="ECO:0000256" key="2">
    <source>
        <dbReference type="ARBA" id="ARBA00023125"/>
    </source>
</evidence>
<dbReference type="InterPro" id="IPR032687">
    <property type="entry name" value="AraC-type_N"/>
</dbReference>
<gene>
    <name evidence="5" type="ORF">FHR99_000063</name>
</gene>
<dbReference type="SMART" id="SM00342">
    <property type="entry name" value="HTH_ARAC"/>
    <property type="match status" value="1"/>
</dbReference>
<evidence type="ECO:0000259" key="4">
    <source>
        <dbReference type="PROSITE" id="PS01124"/>
    </source>
</evidence>
<keyword evidence="6" id="KW-1185">Reference proteome</keyword>
<feature type="domain" description="HTH araC/xylS-type" evidence="4">
    <location>
        <begin position="261"/>
        <end position="359"/>
    </location>
</feature>
<dbReference type="InterPro" id="IPR020449">
    <property type="entry name" value="Tscrpt_reg_AraC-type_HTH"/>
</dbReference>
<keyword evidence="3" id="KW-0804">Transcription</keyword>
<evidence type="ECO:0000313" key="5">
    <source>
        <dbReference type="EMBL" id="MBB3045827.1"/>
    </source>
</evidence>
<dbReference type="Proteomes" id="UP000537130">
    <property type="component" value="Unassembled WGS sequence"/>
</dbReference>
<name>A0A7W4Z4A0_9GAMM</name>
<comment type="caution">
    <text evidence="5">The sequence shown here is derived from an EMBL/GenBank/DDBJ whole genome shotgun (WGS) entry which is preliminary data.</text>
</comment>